<evidence type="ECO:0000313" key="2">
    <source>
        <dbReference type="Proteomes" id="UP001165297"/>
    </source>
</evidence>
<name>A0ABS8AKA7_9BACT</name>
<reference evidence="1" key="1">
    <citation type="submission" date="2021-10" db="EMBL/GenBank/DDBJ databases">
        <authorList>
            <person name="Dean J.D."/>
            <person name="Kim M.K."/>
            <person name="Newey C.N."/>
            <person name="Stoker T.S."/>
            <person name="Thompson D.W."/>
            <person name="Grose J.H."/>
        </authorList>
    </citation>
    <scope>NUCLEOTIDE SEQUENCE</scope>
    <source>
        <strain evidence="1">BT635</strain>
    </source>
</reference>
<dbReference type="RefSeq" id="WP_226190493.1">
    <property type="nucleotide sequence ID" value="NZ_JAJADQ010000018.1"/>
</dbReference>
<accession>A0ABS8AKA7</accession>
<evidence type="ECO:0000313" key="1">
    <source>
        <dbReference type="EMBL" id="MCB2380474.1"/>
    </source>
</evidence>
<sequence>MASPQIVKVVIEVELVDDTTVAVTHAASGQRANAEGAETEQYEQAMLAALRADPASYIEFVKNAAIGSIEAFGVSRELGGLAQVRSYFTANVTLLEKLIPNLPADAQRYFQQATQEGWLADGMELVFDTITATPVKLTVEYPPAQA</sequence>
<keyword evidence="2" id="KW-1185">Reference proteome</keyword>
<dbReference type="Proteomes" id="UP001165297">
    <property type="component" value="Unassembled WGS sequence"/>
</dbReference>
<gene>
    <name evidence="1" type="ORF">LGH70_22970</name>
</gene>
<protein>
    <submittedName>
        <fullName evidence="1">Uncharacterized protein</fullName>
    </submittedName>
</protein>
<proteinExistence type="predicted"/>
<dbReference type="EMBL" id="JAJADQ010000018">
    <property type="protein sequence ID" value="MCB2380474.1"/>
    <property type="molecule type" value="Genomic_DNA"/>
</dbReference>
<organism evidence="1 2">
    <name type="scientific">Hymenobacter nitidus</name>
    <dbReference type="NCBI Taxonomy" id="2880929"/>
    <lineage>
        <taxon>Bacteria</taxon>
        <taxon>Pseudomonadati</taxon>
        <taxon>Bacteroidota</taxon>
        <taxon>Cytophagia</taxon>
        <taxon>Cytophagales</taxon>
        <taxon>Hymenobacteraceae</taxon>
        <taxon>Hymenobacter</taxon>
    </lineage>
</organism>
<comment type="caution">
    <text evidence="1">The sequence shown here is derived from an EMBL/GenBank/DDBJ whole genome shotgun (WGS) entry which is preliminary data.</text>
</comment>